<name>A0A2P1PVM6_9GAMM</name>
<feature type="domain" description="Integrase catalytic" evidence="2">
    <location>
        <begin position="425"/>
        <end position="618"/>
    </location>
</feature>
<dbReference type="PROSITE" id="PS50994">
    <property type="entry name" value="INTEGRASE"/>
    <property type="match status" value="1"/>
</dbReference>
<keyword evidence="4" id="KW-1185">Reference proteome</keyword>
<feature type="compositionally biased region" description="Basic and acidic residues" evidence="1">
    <location>
        <begin position="746"/>
        <end position="762"/>
    </location>
</feature>
<reference evidence="3 4" key="1">
    <citation type="submission" date="2018-03" db="EMBL/GenBank/DDBJ databases">
        <title>Ahniella affigens gen. nov., sp. nov., a gammaproteobacterium isolated from sandy soil near a stream.</title>
        <authorList>
            <person name="Ko Y."/>
            <person name="Kim J.-H."/>
        </authorList>
    </citation>
    <scope>NUCLEOTIDE SEQUENCE [LARGE SCALE GENOMIC DNA]</scope>
    <source>
        <strain evidence="3 4">D13</strain>
    </source>
</reference>
<dbReference type="InterPro" id="IPR001584">
    <property type="entry name" value="Integrase_cat-core"/>
</dbReference>
<dbReference type="EMBL" id="CP027860">
    <property type="protein sequence ID" value="AVP98905.1"/>
    <property type="molecule type" value="Genomic_DNA"/>
</dbReference>
<dbReference type="RefSeq" id="WP_106892823.1">
    <property type="nucleotide sequence ID" value="NZ_CP027860.1"/>
</dbReference>
<dbReference type="AlphaFoldDB" id="A0A2P1PVM6"/>
<gene>
    <name evidence="3" type="ORF">C7S18_17730</name>
</gene>
<organism evidence="3 4">
    <name type="scientific">Ahniella affigens</name>
    <dbReference type="NCBI Taxonomy" id="2021234"/>
    <lineage>
        <taxon>Bacteria</taxon>
        <taxon>Pseudomonadati</taxon>
        <taxon>Pseudomonadota</taxon>
        <taxon>Gammaproteobacteria</taxon>
        <taxon>Lysobacterales</taxon>
        <taxon>Rhodanobacteraceae</taxon>
        <taxon>Ahniella</taxon>
    </lineage>
</organism>
<evidence type="ECO:0000259" key="2">
    <source>
        <dbReference type="PROSITE" id="PS50994"/>
    </source>
</evidence>
<evidence type="ECO:0000313" key="3">
    <source>
        <dbReference type="EMBL" id="AVP98905.1"/>
    </source>
</evidence>
<proteinExistence type="predicted"/>
<dbReference type="OrthoDB" id="501284at2"/>
<dbReference type="InterPro" id="IPR012337">
    <property type="entry name" value="RNaseH-like_sf"/>
</dbReference>
<protein>
    <recommendedName>
        <fullName evidence="2">Integrase catalytic domain-containing protein</fullName>
    </recommendedName>
</protein>
<evidence type="ECO:0000256" key="1">
    <source>
        <dbReference type="SAM" id="MobiDB-lite"/>
    </source>
</evidence>
<dbReference type="SUPFAM" id="SSF53098">
    <property type="entry name" value="Ribonuclease H-like"/>
    <property type="match status" value="1"/>
</dbReference>
<dbReference type="Proteomes" id="UP000241074">
    <property type="component" value="Chromosome"/>
</dbReference>
<dbReference type="Gene3D" id="3.30.420.10">
    <property type="entry name" value="Ribonuclease H-like superfamily/Ribonuclease H"/>
    <property type="match status" value="1"/>
</dbReference>
<dbReference type="KEGG" id="xba:C7S18_17730"/>
<evidence type="ECO:0000313" key="4">
    <source>
        <dbReference type="Proteomes" id="UP000241074"/>
    </source>
</evidence>
<dbReference type="GO" id="GO:0003676">
    <property type="term" value="F:nucleic acid binding"/>
    <property type="evidence" value="ECO:0007669"/>
    <property type="project" value="InterPro"/>
</dbReference>
<reference evidence="3 4" key="2">
    <citation type="submission" date="2018-03" db="EMBL/GenBank/DDBJ databases">
        <authorList>
            <person name="Keele B.F."/>
        </authorList>
    </citation>
    <scope>NUCLEOTIDE SEQUENCE [LARGE SCALE GENOMIC DNA]</scope>
    <source>
        <strain evidence="3 4">D13</strain>
    </source>
</reference>
<feature type="region of interest" description="Disordered" evidence="1">
    <location>
        <begin position="746"/>
        <end position="781"/>
    </location>
</feature>
<sequence>MSYSLEELRGHPAWRGLSAEAREFLAQSLLMPSRDVGSGGFAAVSGAFPSRKVGASIPFESRSAELALAVHMEFDADVLAFYNQLPPVEVRRTRKGGGQYPTSYTADFLVIRKDELKVVQVKTEKELRKLVETRSADWTVIEGCYVDTPASEAFRALGLAHEVVSTQNLDRYRTANYRLLLRSRLAETVCDDQTRAKARAELKAKIVVSLAELAKALGSKDLSPLLQLIDEGELVVDLERSLISSPETCWVSTDRQLLETHRAEWLAPDPAGWALASEIPSEKRARRALEIIDKISVGHMTPSVRRWQRKIQAGKAMGLSVFKSALPNWQQCGNRKPKRPDVVKAFAENVIRDRWGRAERPAKRGTYGEYRLLAKAWHPGLKYVSKPTFLKLLKELEVVLSRRRSGARGENAASPPTAVADRVIVAMRPFEQATCDHYMVDLSCVVAEKDGKRYTKRPIFTVLRDIATGMVLAFWLSFAKPSRVACACVLRSCLRRWGRLPESIIVDRGAEFLSVYFRSLLASLEIELVLRPSAHPRYGSEAERIFGQLKERWLDGRPGNSTDIKEVRSVSGSHRPQATAELTVLDLLNEIDHFLGWFARWGTNHSHRAPQYLFDEGLTRFPFSGRQAVYGPEFEILSAVDVSSFALDPRRGIKIHPYWYWAPELADLNLKKGKVLVRKDPENPYTVYALVHEKWVPCQSSRAQRTVSQTTLQRMAEAVLGTAPNSQLDDAIEDAESDLVIQKRCADERSKARKDVPPETRKPAKSKSSQPAEDAPVSKGEKSIWAQLRSLNIDAAPSGTWSKS</sequence>
<dbReference type="InterPro" id="IPR036397">
    <property type="entry name" value="RNaseH_sf"/>
</dbReference>
<dbReference type="GO" id="GO:0015074">
    <property type="term" value="P:DNA integration"/>
    <property type="evidence" value="ECO:0007669"/>
    <property type="project" value="InterPro"/>
</dbReference>
<accession>A0A2P1PVM6</accession>